<feature type="region of interest" description="Disordered" evidence="1">
    <location>
        <begin position="248"/>
        <end position="337"/>
    </location>
</feature>
<dbReference type="AlphaFoldDB" id="A0A897NTG7"/>
<dbReference type="InterPro" id="IPR055769">
    <property type="entry name" value="DUF7345"/>
</dbReference>
<dbReference type="Pfam" id="PF24034">
    <property type="entry name" value="DUF7343"/>
    <property type="match status" value="1"/>
</dbReference>
<feature type="compositionally biased region" description="Low complexity" evidence="1">
    <location>
        <begin position="262"/>
        <end position="273"/>
    </location>
</feature>
<feature type="region of interest" description="Disordered" evidence="1">
    <location>
        <begin position="1"/>
        <end position="32"/>
    </location>
</feature>
<sequence length="401" mass="42349">MAGVAPLGALPPGESAGTGPSATGTGQITSVAEPDLAVDTTYRIDVQSDGDARWTVNRTFRFDDESDRAGFEELAEQFADGAGPERTVSAFEGASELASETTGRSMVITNVTRSTRVGTDSGSLVLSFRWTNFSRQEDGRIHVGDVFRTEPRWLSNISDGERLIITRPDGYQFYNVSTNVQNRVLLWNGPHTFGTGRPYAVFDPISSPPPSQDTTTVQSGDTPAGTALGAILALAVLAGVGYAVYTGRLDRPTESGSDTPISAEGDADTATTADSDEESAETPAADDGAGETVAATAGGAAAGVDDPDDDADEQATTDQPSDDGTDGDDVDEALLSDAERVERLLERNDGRMKQARIVEETGWSNAKVSQLLSSMAEEGQIEKLRIGRENLISFPEEGPDQ</sequence>
<accession>A0A897NTG7</accession>
<organism evidence="4 5">
    <name type="scientific">Halapricum desulfuricans</name>
    <dbReference type="NCBI Taxonomy" id="2841257"/>
    <lineage>
        <taxon>Archaea</taxon>
        <taxon>Methanobacteriati</taxon>
        <taxon>Methanobacteriota</taxon>
        <taxon>Stenosarchaea group</taxon>
        <taxon>Halobacteria</taxon>
        <taxon>Halobacteriales</taxon>
        <taxon>Haloarculaceae</taxon>
        <taxon>Halapricum</taxon>
    </lineage>
</organism>
<feature type="compositionally biased region" description="Low complexity" evidence="1">
    <location>
        <begin position="13"/>
        <end position="26"/>
    </location>
</feature>
<feature type="compositionally biased region" description="Acidic residues" evidence="1">
    <location>
        <begin position="305"/>
        <end position="334"/>
    </location>
</feature>
<dbReference type="Pfam" id="PF24036">
    <property type="entry name" value="DUF7345"/>
    <property type="match status" value="1"/>
</dbReference>
<feature type="domain" description="DUF7345" evidence="3">
    <location>
        <begin position="43"/>
        <end position="171"/>
    </location>
</feature>
<protein>
    <submittedName>
        <fullName evidence="4">Putative membrane-associated trancriptional regulator</fullName>
    </submittedName>
</protein>
<evidence type="ECO:0000313" key="5">
    <source>
        <dbReference type="Proteomes" id="UP000663292"/>
    </source>
</evidence>
<keyword evidence="5" id="KW-1185">Reference proteome</keyword>
<feature type="compositionally biased region" description="Low complexity" evidence="1">
    <location>
        <begin position="281"/>
        <end position="304"/>
    </location>
</feature>
<evidence type="ECO:0000259" key="3">
    <source>
        <dbReference type="Pfam" id="PF24036"/>
    </source>
</evidence>
<evidence type="ECO:0000256" key="1">
    <source>
        <dbReference type="SAM" id="MobiDB-lite"/>
    </source>
</evidence>
<reference evidence="4 5" key="1">
    <citation type="submission" date="2020-11" db="EMBL/GenBank/DDBJ databases">
        <title>Carbohydrate-dependent, anaerobic sulfur respiration: A novel catabolism in halophilic archaea.</title>
        <authorList>
            <person name="Sorokin D.Y."/>
            <person name="Messina E."/>
            <person name="Smedile F."/>
            <person name="La Cono V."/>
            <person name="Hallsworth J.E."/>
            <person name="Yakimov M.M."/>
        </authorList>
    </citation>
    <scope>NUCLEOTIDE SEQUENCE [LARGE SCALE GENOMIC DNA]</scope>
    <source>
        <strain evidence="4 5">HSR-Est</strain>
    </source>
</reference>
<proteinExistence type="predicted"/>
<evidence type="ECO:0000259" key="2">
    <source>
        <dbReference type="Pfam" id="PF24034"/>
    </source>
</evidence>
<dbReference type="Proteomes" id="UP000663292">
    <property type="component" value="Chromosome"/>
</dbReference>
<feature type="domain" description="DUF7343" evidence="2">
    <location>
        <begin position="334"/>
        <end position="395"/>
    </location>
</feature>
<dbReference type="EMBL" id="CP064791">
    <property type="protein sequence ID" value="QSG14073.1"/>
    <property type="molecule type" value="Genomic_DNA"/>
</dbReference>
<dbReference type="InterPro" id="IPR055767">
    <property type="entry name" value="DUF7343"/>
</dbReference>
<evidence type="ECO:0000313" key="4">
    <source>
        <dbReference type="EMBL" id="QSG14073.1"/>
    </source>
</evidence>
<gene>
    <name evidence="4" type="ORF">HSEST_0526</name>
</gene>
<name>A0A897NTG7_9EURY</name>